<gene>
    <name evidence="2" type="ORF">SLEP1_g8218</name>
</gene>
<evidence type="ECO:0000256" key="1">
    <source>
        <dbReference type="SAM" id="SignalP"/>
    </source>
</evidence>
<protein>
    <submittedName>
        <fullName evidence="2">Uncharacterized protein</fullName>
    </submittedName>
</protein>
<evidence type="ECO:0000313" key="2">
    <source>
        <dbReference type="EMBL" id="GKU94773.1"/>
    </source>
</evidence>
<keyword evidence="3" id="KW-1185">Reference proteome</keyword>
<dbReference type="AlphaFoldDB" id="A0AAV5I103"/>
<feature type="chain" id="PRO_5043327328" evidence="1">
    <location>
        <begin position="28"/>
        <end position="60"/>
    </location>
</feature>
<evidence type="ECO:0000313" key="3">
    <source>
        <dbReference type="Proteomes" id="UP001054252"/>
    </source>
</evidence>
<feature type="signal peptide" evidence="1">
    <location>
        <begin position="1"/>
        <end position="27"/>
    </location>
</feature>
<organism evidence="2 3">
    <name type="scientific">Rubroshorea leprosula</name>
    <dbReference type="NCBI Taxonomy" id="152421"/>
    <lineage>
        <taxon>Eukaryota</taxon>
        <taxon>Viridiplantae</taxon>
        <taxon>Streptophyta</taxon>
        <taxon>Embryophyta</taxon>
        <taxon>Tracheophyta</taxon>
        <taxon>Spermatophyta</taxon>
        <taxon>Magnoliopsida</taxon>
        <taxon>eudicotyledons</taxon>
        <taxon>Gunneridae</taxon>
        <taxon>Pentapetalae</taxon>
        <taxon>rosids</taxon>
        <taxon>malvids</taxon>
        <taxon>Malvales</taxon>
        <taxon>Dipterocarpaceae</taxon>
        <taxon>Rubroshorea</taxon>
    </lineage>
</organism>
<dbReference type="EMBL" id="BPVZ01000008">
    <property type="protein sequence ID" value="GKU94773.1"/>
    <property type="molecule type" value="Genomic_DNA"/>
</dbReference>
<name>A0AAV5I103_9ROSI</name>
<keyword evidence="1" id="KW-0732">Signal</keyword>
<reference evidence="2 3" key="1">
    <citation type="journal article" date="2021" name="Commun. Biol.">
        <title>The genome of Shorea leprosula (Dipterocarpaceae) highlights the ecological relevance of drought in aseasonal tropical rainforests.</title>
        <authorList>
            <person name="Ng K.K.S."/>
            <person name="Kobayashi M.J."/>
            <person name="Fawcett J.A."/>
            <person name="Hatakeyama M."/>
            <person name="Paape T."/>
            <person name="Ng C.H."/>
            <person name="Ang C.C."/>
            <person name="Tnah L.H."/>
            <person name="Lee C.T."/>
            <person name="Nishiyama T."/>
            <person name="Sese J."/>
            <person name="O'Brien M.J."/>
            <person name="Copetti D."/>
            <person name="Mohd Noor M.I."/>
            <person name="Ong R.C."/>
            <person name="Putra M."/>
            <person name="Sireger I.Z."/>
            <person name="Indrioko S."/>
            <person name="Kosugi Y."/>
            <person name="Izuno A."/>
            <person name="Isagi Y."/>
            <person name="Lee S.L."/>
            <person name="Shimizu K.K."/>
        </authorList>
    </citation>
    <scope>NUCLEOTIDE SEQUENCE [LARGE SCALE GENOMIC DNA]</scope>
    <source>
        <strain evidence="2">214</strain>
    </source>
</reference>
<proteinExistence type="predicted"/>
<dbReference type="Proteomes" id="UP001054252">
    <property type="component" value="Unassembled WGS sequence"/>
</dbReference>
<comment type="caution">
    <text evidence="2">The sequence shown here is derived from an EMBL/GenBank/DDBJ whole genome shotgun (WGS) entry which is preliminary data.</text>
</comment>
<sequence length="60" mass="6799">MKGRALSLARPWLWLWLWLWLQRGAFSSGFCSLVGITEGQPLGLNGRLKWEKEGLSLGQV</sequence>
<accession>A0AAV5I103</accession>